<keyword evidence="2" id="KW-0812">Transmembrane</keyword>
<evidence type="ECO:0000256" key="2">
    <source>
        <dbReference type="SAM" id="Phobius"/>
    </source>
</evidence>
<keyword evidence="2" id="KW-0472">Membrane</keyword>
<feature type="region of interest" description="Disordered" evidence="1">
    <location>
        <begin position="225"/>
        <end position="244"/>
    </location>
</feature>
<feature type="chain" id="PRO_5019858222" description="TNFR-Cys domain-containing protein" evidence="3">
    <location>
        <begin position="23"/>
        <end position="244"/>
    </location>
</feature>
<accession>A0A482WQD8</accession>
<keyword evidence="5" id="KW-1185">Reference proteome</keyword>
<dbReference type="SMR" id="A0A482WQD8"/>
<evidence type="ECO:0000256" key="3">
    <source>
        <dbReference type="SAM" id="SignalP"/>
    </source>
</evidence>
<dbReference type="AlphaFoldDB" id="A0A482WQD8"/>
<dbReference type="STRING" id="195883.A0A482WQD8"/>
<feature type="transmembrane region" description="Helical" evidence="2">
    <location>
        <begin position="106"/>
        <end position="130"/>
    </location>
</feature>
<evidence type="ECO:0008006" key="6">
    <source>
        <dbReference type="Google" id="ProtNLM"/>
    </source>
</evidence>
<protein>
    <recommendedName>
        <fullName evidence="6">TNFR-Cys domain-containing protein</fullName>
    </recommendedName>
</protein>
<evidence type="ECO:0000256" key="1">
    <source>
        <dbReference type="SAM" id="MobiDB-lite"/>
    </source>
</evidence>
<feature type="signal peptide" evidence="3">
    <location>
        <begin position="1"/>
        <end position="22"/>
    </location>
</feature>
<sequence length="244" mass="26837">MTHGPIRGILAIVLSGLTTVAAQFSGGLPLHNKECGPTGHCEKYQYCNTDNICDNCNIICNVSSHNHERENCEAQCQDYIHDYIKSYVNASAFAQLQGTVDKMQSLVVVSLCLALVSIIVITGILFFAWIRYRRVWKLSDLRLKKKLASVNAINKMNQQPVQHPGQNSNLDGNEGGLTLKMPSAASIITMNSPSMPPSNMTTTTPITPISNRYPSEDATLEYAYDNPALTPSPGTNLRRTETTF</sequence>
<evidence type="ECO:0000313" key="4">
    <source>
        <dbReference type="EMBL" id="RZF35401.1"/>
    </source>
</evidence>
<dbReference type="InParanoid" id="A0A482WQD8"/>
<dbReference type="EMBL" id="QKKF02028423">
    <property type="protein sequence ID" value="RZF35401.1"/>
    <property type="molecule type" value="Genomic_DNA"/>
</dbReference>
<keyword evidence="2" id="KW-1133">Transmembrane helix</keyword>
<dbReference type="FunCoup" id="A0A482WQD8">
    <property type="interactions" value="49"/>
</dbReference>
<proteinExistence type="predicted"/>
<gene>
    <name evidence="4" type="ORF">LSTR_LSTR010018</name>
</gene>
<dbReference type="Proteomes" id="UP000291343">
    <property type="component" value="Unassembled WGS sequence"/>
</dbReference>
<comment type="caution">
    <text evidence="4">The sequence shown here is derived from an EMBL/GenBank/DDBJ whole genome shotgun (WGS) entry which is preliminary data.</text>
</comment>
<organism evidence="4 5">
    <name type="scientific">Laodelphax striatellus</name>
    <name type="common">Small brown planthopper</name>
    <name type="synonym">Delphax striatella</name>
    <dbReference type="NCBI Taxonomy" id="195883"/>
    <lineage>
        <taxon>Eukaryota</taxon>
        <taxon>Metazoa</taxon>
        <taxon>Ecdysozoa</taxon>
        <taxon>Arthropoda</taxon>
        <taxon>Hexapoda</taxon>
        <taxon>Insecta</taxon>
        <taxon>Pterygota</taxon>
        <taxon>Neoptera</taxon>
        <taxon>Paraneoptera</taxon>
        <taxon>Hemiptera</taxon>
        <taxon>Auchenorrhyncha</taxon>
        <taxon>Fulgoroidea</taxon>
        <taxon>Delphacidae</taxon>
        <taxon>Criomorphinae</taxon>
        <taxon>Laodelphax</taxon>
    </lineage>
</organism>
<keyword evidence="3" id="KW-0732">Signal</keyword>
<feature type="region of interest" description="Disordered" evidence="1">
    <location>
        <begin position="190"/>
        <end position="210"/>
    </location>
</feature>
<reference evidence="4 5" key="1">
    <citation type="journal article" date="2017" name="Gigascience">
        <title>Genome sequence of the small brown planthopper, Laodelphax striatellus.</title>
        <authorList>
            <person name="Zhu J."/>
            <person name="Jiang F."/>
            <person name="Wang X."/>
            <person name="Yang P."/>
            <person name="Bao Y."/>
            <person name="Zhao W."/>
            <person name="Wang W."/>
            <person name="Lu H."/>
            <person name="Wang Q."/>
            <person name="Cui N."/>
            <person name="Li J."/>
            <person name="Chen X."/>
            <person name="Luo L."/>
            <person name="Yu J."/>
            <person name="Kang L."/>
            <person name="Cui F."/>
        </authorList>
    </citation>
    <scope>NUCLEOTIDE SEQUENCE [LARGE SCALE GENOMIC DNA]</scope>
    <source>
        <strain evidence="4">Lst14</strain>
    </source>
</reference>
<dbReference type="OrthoDB" id="6599193at2759"/>
<name>A0A482WQD8_LAOST</name>
<evidence type="ECO:0000313" key="5">
    <source>
        <dbReference type="Proteomes" id="UP000291343"/>
    </source>
</evidence>